<protein>
    <recommendedName>
        <fullName evidence="4">26S proteasome non-ATPase regulatory subunit 1 homolog</fullName>
    </recommendedName>
</protein>
<accession>I0YVQ6</accession>
<keyword evidence="2" id="KW-0677">Repeat</keyword>
<evidence type="ECO:0000259" key="6">
    <source>
        <dbReference type="Pfam" id="PF18004"/>
    </source>
</evidence>
<dbReference type="AlphaFoldDB" id="I0YVQ6"/>
<dbReference type="Pfam" id="PF01851">
    <property type="entry name" value="PC_rep"/>
    <property type="match status" value="1"/>
</dbReference>
<evidence type="ECO:0000256" key="1">
    <source>
        <dbReference type="ARBA" id="ARBA00006308"/>
    </source>
</evidence>
<feature type="compositionally biased region" description="Low complexity" evidence="5">
    <location>
        <begin position="976"/>
        <end position="987"/>
    </location>
</feature>
<dbReference type="KEGG" id="csl:COCSUDRAFT_24376"/>
<evidence type="ECO:0000256" key="5">
    <source>
        <dbReference type="SAM" id="MobiDB-lite"/>
    </source>
</evidence>
<dbReference type="InterPro" id="IPR011989">
    <property type="entry name" value="ARM-like"/>
</dbReference>
<evidence type="ECO:0000259" key="7">
    <source>
        <dbReference type="Pfam" id="PF21505"/>
    </source>
</evidence>
<feature type="compositionally biased region" description="Pro residues" evidence="5">
    <location>
        <begin position="988"/>
        <end position="1002"/>
    </location>
</feature>
<dbReference type="GO" id="GO:0043161">
    <property type="term" value="P:proteasome-mediated ubiquitin-dependent protein catabolic process"/>
    <property type="evidence" value="ECO:0007669"/>
    <property type="project" value="TreeGrafter"/>
</dbReference>
<dbReference type="Proteomes" id="UP000007264">
    <property type="component" value="Unassembled WGS sequence"/>
</dbReference>
<feature type="domain" description="26S proteasome non-ATPase regulatory subunit 1/RPN2 N-terminal" evidence="7">
    <location>
        <begin position="9"/>
        <end position="276"/>
    </location>
</feature>
<dbReference type="SUPFAM" id="SSF48371">
    <property type="entry name" value="ARM repeat"/>
    <property type="match status" value="1"/>
</dbReference>
<feature type="region of interest" description="Disordered" evidence="5">
    <location>
        <begin position="277"/>
        <end position="323"/>
    </location>
</feature>
<evidence type="ECO:0000256" key="3">
    <source>
        <dbReference type="ARBA" id="ARBA00022942"/>
    </source>
</evidence>
<dbReference type="InterPro" id="IPR016024">
    <property type="entry name" value="ARM-type_fold"/>
</dbReference>
<dbReference type="Pfam" id="PF21505">
    <property type="entry name" value="RPN2_N"/>
    <property type="match status" value="1"/>
</dbReference>
<dbReference type="Pfam" id="PF13646">
    <property type="entry name" value="HEAT_2"/>
    <property type="match status" value="1"/>
</dbReference>
<dbReference type="Gene3D" id="1.25.10.10">
    <property type="entry name" value="Leucine-rich Repeat Variant"/>
    <property type="match status" value="1"/>
</dbReference>
<evidence type="ECO:0000313" key="9">
    <source>
        <dbReference type="Proteomes" id="UP000007264"/>
    </source>
</evidence>
<feature type="region of interest" description="Disordered" evidence="5">
    <location>
        <begin position="971"/>
        <end position="1008"/>
    </location>
</feature>
<keyword evidence="9" id="KW-1185">Reference proteome</keyword>
<evidence type="ECO:0000313" key="8">
    <source>
        <dbReference type="EMBL" id="EIE22475.1"/>
    </source>
</evidence>
<dbReference type="GO" id="GO:0005634">
    <property type="term" value="C:nucleus"/>
    <property type="evidence" value="ECO:0007669"/>
    <property type="project" value="TreeGrafter"/>
</dbReference>
<organism evidence="8 9">
    <name type="scientific">Coccomyxa subellipsoidea (strain C-169)</name>
    <name type="common">Green microalga</name>
    <dbReference type="NCBI Taxonomy" id="574566"/>
    <lineage>
        <taxon>Eukaryota</taxon>
        <taxon>Viridiplantae</taxon>
        <taxon>Chlorophyta</taxon>
        <taxon>core chlorophytes</taxon>
        <taxon>Trebouxiophyceae</taxon>
        <taxon>Trebouxiophyceae incertae sedis</taxon>
        <taxon>Coccomyxaceae</taxon>
        <taxon>Coccomyxa</taxon>
        <taxon>Coccomyxa subellipsoidea</taxon>
    </lineage>
</organism>
<dbReference type="PANTHER" id="PTHR10943:SF2">
    <property type="entry name" value="26S PROTEASOME NON-ATPASE REGULATORY SUBUNIT 1"/>
    <property type="match status" value="1"/>
</dbReference>
<evidence type="ECO:0000256" key="4">
    <source>
        <dbReference type="PIRNR" id="PIRNR015947"/>
    </source>
</evidence>
<dbReference type="InterPro" id="IPR040623">
    <property type="entry name" value="RPN2_C"/>
</dbReference>
<comment type="similarity">
    <text evidence="1 4">Belongs to the proteasome subunit S1 family.</text>
</comment>
<proteinExistence type="inferred from homology"/>
<comment type="function">
    <text evidence="4">Acts as a regulatory subunit of the 26S proteasome which is involved in the ATP-dependent degradation of ubiquitinated proteins.</text>
</comment>
<dbReference type="PANTHER" id="PTHR10943">
    <property type="entry name" value="26S PROTEASOME NON-ATPASE REGULATORY SUBUNIT"/>
    <property type="match status" value="1"/>
</dbReference>
<dbReference type="GO" id="GO:0030234">
    <property type="term" value="F:enzyme regulator activity"/>
    <property type="evidence" value="ECO:0007669"/>
    <property type="project" value="UniProtKB-UniRule"/>
</dbReference>
<dbReference type="InterPro" id="IPR002015">
    <property type="entry name" value="Proteasome/cyclosome_rpt"/>
</dbReference>
<dbReference type="Pfam" id="PF18004">
    <property type="entry name" value="RPN2_C"/>
    <property type="match status" value="1"/>
</dbReference>
<dbReference type="GeneID" id="17040461"/>
<name>I0YVQ6_COCSC</name>
<feature type="compositionally biased region" description="Basic and acidic residues" evidence="5">
    <location>
        <begin position="903"/>
        <end position="914"/>
    </location>
</feature>
<feature type="domain" description="26S proteasome regulatory subunit RPN2 C-terminal" evidence="6">
    <location>
        <begin position="809"/>
        <end position="968"/>
    </location>
</feature>
<dbReference type="STRING" id="574566.I0YVQ6"/>
<dbReference type="GO" id="GO:0008540">
    <property type="term" value="C:proteasome regulatory particle, base subcomplex"/>
    <property type="evidence" value="ECO:0007669"/>
    <property type="project" value="UniProtKB-UniRule"/>
</dbReference>
<dbReference type="eggNOG" id="KOG2062">
    <property type="taxonomic scope" value="Eukaryota"/>
</dbReference>
<dbReference type="GO" id="GO:0034515">
    <property type="term" value="C:proteasome storage granule"/>
    <property type="evidence" value="ECO:0007669"/>
    <property type="project" value="TreeGrafter"/>
</dbReference>
<gene>
    <name evidence="8" type="ORF">COCSUDRAFT_24376</name>
</gene>
<dbReference type="GO" id="GO:0042176">
    <property type="term" value="P:regulation of protein catabolic process"/>
    <property type="evidence" value="ECO:0007669"/>
    <property type="project" value="UniProtKB-UniRule"/>
</dbReference>
<sequence>MAVAVQQSSADNLLALLKEDDDALKLYALQSLNKVVHEFWYQIASVLTSVEAFCEDEEFSHRELAALVASKVFYHLGELDDALSYALGAGKLFDINEPSEYVQTTLDRCIDQYVQLRNDTAEDGKAKPIDDRLSAIVERLFERCFRDGQFEQAVGIALEARRLDKVDQAVQKAPDKVATLTYALRVCQNLVISREFRFEVLRLLIKLYESVENPDWVNIAQCLLFLDDAPEVAKILDKLLKGSEDDAILAYQVCFDLVENESQSFLTKVGALLEQHAPRTAAPAPEQAEAAPRDGAAEAAASEALPNGVAGGQPAADDMDTDAAAAADAAPAISLTPEEQRYVERYDRLKGIISGATSIGLYLEFLYSHNHADLQILKNVKTASEVRNSVCHSAVIFANAIMHSGTTVDLFLRENLDWLSRATNWAKFSATAGLGVIHRGHLSQGRALMAPYLPRNGASGSPYSEGGALYALGLTYANHGHDVKDFLLQSLRETASEVTQHGACLGLGLAALGTEDEMVFEEIKNVLYTDSAVAGEAAGIALGLVSVGSATEKASELLTYAHDTQHEKIIRGVALGLALVMYGQEEGADTLIEDMTRDQDPILRYGGMFVMGMAYRGTANNGAIQKLLHFAVSDVSDDVRRAAVLNLGFLLMGVPDQCPPIVALLSESYNPHVRYGAAMAVGVACAGTGMRSAVDLLAPLLTDAVDFVRQGALISTALILMQQPEAKVSAFRKRLEKVVGDKHEEVMARMGAIMATGLLDAGGRNLTVGLRSASGYFRRTSVVGLMLFLQYWYWYPLSYCISLALQPSALIALNADLKLPRMQVVCKCKPSLFAYPTAVTQEAASTAAKVPTAVLSTTARAREKAKKKEAEKSAKAEGGDKPASDEAGTAMETDEKEAGPVGDKAEVAKAKEPEPTSYKLDNPSRVVPTQQKFVALEPNSRWAPIHKNRPIAGILVLKDLRPGEPVDLLTSISTVPQAAEGQAQANGPPAPANQQEPPPPEPFEYTPT</sequence>
<dbReference type="FunFam" id="1.25.10.10:FF:000017">
    <property type="entry name" value="26S proteasome non-ATPase regulatory subunit 1"/>
    <property type="match status" value="1"/>
</dbReference>
<comment type="subunit">
    <text evidence="4">Component of the 19S regulatory particle (RP/PA700) base subcomplex of the 26S proteasome. The 26S proteasome is composed of a core protease (CP), known as the 20S proteasome, capped at one or both ends by the 19S regulatory particle (RP/PA700).</text>
</comment>
<dbReference type="EMBL" id="AGSI01000010">
    <property type="protein sequence ID" value="EIE22475.1"/>
    <property type="molecule type" value="Genomic_DNA"/>
</dbReference>
<keyword evidence="3 4" id="KW-0647">Proteasome</keyword>
<evidence type="ECO:0000256" key="2">
    <source>
        <dbReference type="ARBA" id="ARBA00022737"/>
    </source>
</evidence>
<dbReference type="InterPro" id="IPR048570">
    <property type="entry name" value="PSMD1_RPN2_N"/>
</dbReference>
<dbReference type="InterPro" id="IPR016642">
    <property type="entry name" value="26S_Psome_Rpn2"/>
</dbReference>
<dbReference type="RefSeq" id="XP_005647019.1">
    <property type="nucleotide sequence ID" value="XM_005646962.1"/>
</dbReference>
<comment type="caution">
    <text evidence="8">The sequence shown here is derived from an EMBL/GenBank/DDBJ whole genome shotgun (WGS) entry which is preliminary data.</text>
</comment>
<dbReference type="PIRSF" id="PIRSF015947">
    <property type="entry name" value="26S_Psome_Rpn2"/>
    <property type="match status" value="1"/>
</dbReference>
<dbReference type="OrthoDB" id="261572at2759"/>
<feature type="region of interest" description="Disordered" evidence="5">
    <location>
        <begin position="861"/>
        <end position="925"/>
    </location>
</feature>
<feature type="compositionally biased region" description="Basic and acidic residues" evidence="5">
    <location>
        <begin position="861"/>
        <end position="884"/>
    </location>
</feature>
<reference evidence="8 9" key="1">
    <citation type="journal article" date="2012" name="Genome Biol.">
        <title>The genome of the polar eukaryotic microalga coccomyxa subellipsoidea reveals traits of cold adaptation.</title>
        <authorList>
            <person name="Blanc G."/>
            <person name="Agarkova I."/>
            <person name="Grimwood J."/>
            <person name="Kuo A."/>
            <person name="Brueggeman A."/>
            <person name="Dunigan D."/>
            <person name="Gurnon J."/>
            <person name="Ladunga I."/>
            <person name="Lindquist E."/>
            <person name="Lucas S."/>
            <person name="Pangilinan J."/>
            <person name="Proschold T."/>
            <person name="Salamov A."/>
            <person name="Schmutz J."/>
            <person name="Weeks D."/>
            <person name="Yamada T."/>
            <person name="Claverie J.M."/>
            <person name="Grigoriev I."/>
            <person name="Van Etten J."/>
            <person name="Lomsadze A."/>
            <person name="Borodovsky M."/>
        </authorList>
    </citation>
    <scope>NUCLEOTIDE SEQUENCE [LARGE SCALE GENOMIC DNA]</scope>
    <source>
        <strain evidence="8 9">C-169</strain>
    </source>
</reference>
<feature type="compositionally biased region" description="Low complexity" evidence="5">
    <location>
        <begin position="278"/>
        <end position="290"/>
    </location>
</feature>